<dbReference type="EMBL" id="JAULSY010000467">
    <property type="protein sequence ID" value="KAK0647485.1"/>
    <property type="molecule type" value="Genomic_DNA"/>
</dbReference>
<gene>
    <name evidence="1" type="ORF">QBC41DRAFT_206913</name>
</gene>
<organism evidence="1 2">
    <name type="scientific">Cercophora samala</name>
    <dbReference type="NCBI Taxonomy" id="330535"/>
    <lineage>
        <taxon>Eukaryota</taxon>
        <taxon>Fungi</taxon>
        <taxon>Dikarya</taxon>
        <taxon>Ascomycota</taxon>
        <taxon>Pezizomycotina</taxon>
        <taxon>Sordariomycetes</taxon>
        <taxon>Sordariomycetidae</taxon>
        <taxon>Sordariales</taxon>
        <taxon>Lasiosphaeriaceae</taxon>
        <taxon>Cercophora</taxon>
    </lineage>
</organism>
<dbReference type="PANTHER" id="PTHR23272:SF184">
    <property type="entry name" value="OS03G0311250 PROTEIN"/>
    <property type="match status" value="1"/>
</dbReference>
<dbReference type="SUPFAM" id="SSF53098">
    <property type="entry name" value="Ribonuclease H-like"/>
    <property type="match status" value="1"/>
</dbReference>
<feature type="non-terminal residue" evidence="1">
    <location>
        <position position="132"/>
    </location>
</feature>
<reference evidence="1" key="1">
    <citation type="submission" date="2023-06" db="EMBL/GenBank/DDBJ databases">
        <title>Genome-scale phylogeny and comparative genomics of the fungal order Sordariales.</title>
        <authorList>
            <consortium name="Lawrence Berkeley National Laboratory"/>
            <person name="Hensen N."/>
            <person name="Bonometti L."/>
            <person name="Westerberg I."/>
            <person name="Brannstrom I.O."/>
            <person name="Guillou S."/>
            <person name="Cros-Aarteil S."/>
            <person name="Calhoun S."/>
            <person name="Haridas S."/>
            <person name="Kuo A."/>
            <person name="Mondo S."/>
            <person name="Pangilinan J."/>
            <person name="Riley R."/>
            <person name="Labutti K."/>
            <person name="Andreopoulos B."/>
            <person name="Lipzen A."/>
            <person name="Chen C."/>
            <person name="Yanf M."/>
            <person name="Daum C."/>
            <person name="Ng V."/>
            <person name="Clum A."/>
            <person name="Steindorff A."/>
            <person name="Ohm R."/>
            <person name="Martin F."/>
            <person name="Silar P."/>
            <person name="Natvig D."/>
            <person name="Lalanne C."/>
            <person name="Gautier V."/>
            <person name="Ament-Velasquez S.L."/>
            <person name="Kruys A."/>
            <person name="Hutchinson M.I."/>
            <person name="Powell A.J."/>
            <person name="Barry K."/>
            <person name="Miller A.N."/>
            <person name="Grigoriev I.V."/>
            <person name="Debuchy R."/>
            <person name="Gladieux P."/>
            <person name="Thoren M.H."/>
            <person name="Johannesson H."/>
        </authorList>
    </citation>
    <scope>NUCLEOTIDE SEQUENCE</scope>
    <source>
        <strain evidence="1">CBS 307.81</strain>
    </source>
</reference>
<feature type="non-terminal residue" evidence="1">
    <location>
        <position position="1"/>
    </location>
</feature>
<name>A0AA39Y8T0_9PEZI</name>
<dbReference type="InterPro" id="IPR012337">
    <property type="entry name" value="RNaseH-like_sf"/>
</dbReference>
<dbReference type="Proteomes" id="UP001174997">
    <property type="component" value="Unassembled WGS sequence"/>
</dbReference>
<protein>
    <submittedName>
        <fullName evidence="1">Uncharacterized protein</fullName>
    </submittedName>
</protein>
<comment type="caution">
    <text evidence="1">The sequence shown here is derived from an EMBL/GenBank/DDBJ whole genome shotgun (WGS) entry which is preliminary data.</text>
</comment>
<evidence type="ECO:0000313" key="1">
    <source>
        <dbReference type="EMBL" id="KAK0647485.1"/>
    </source>
</evidence>
<accession>A0AA39Y8T0</accession>
<dbReference type="AlphaFoldDB" id="A0AA39Y8T0"/>
<evidence type="ECO:0000313" key="2">
    <source>
        <dbReference type="Proteomes" id="UP001174997"/>
    </source>
</evidence>
<keyword evidence="2" id="KW-1185">Reference proteome</keyword>
<proteinExistence type="predicted"/>
<sequence>GPIEVVHSIIHHIRWSPQRRSTFLRTAQHQEDVADDDINAINHPGAAPAHEDHSHLLPVADNATRWNSTYNMLRRALKLRNTIEAYVLQFQFAGDGNLRHCIMDEEQWDIIARVNGILRLFSHATKKYEGNG</sequence>
<dbReference type="PANTHER" id="PTHR23272">
    <property type="entry name" value="BED FINGER-RELATED"/>
    <property type="match status" value="1"/>
</dbReference>